<dbReference type="Pfam" id="PF05050">
    <property type="entry name" value="Methyltransf_21"/>
    <property type="match status" value="1"/>
</dbReference>
<evidence type="ECO:0000313" key="2">
    <source>
        <dbReference type="EMBL" id="MBN7812951.1"/>
    </source>
</evidence>
<dbReference type="InterPro" id="IPR029063">
    <property type="entry name" value="SAM-dependent_MTases_sf"/>
</dbReference>
<dbReference type="EMBL" id="JAFKCT010000009">
    <property type="protein sequence ID" value="MBN7812951.1"/>
    <property type="molecule type" value="Genomic_DNA"/>
</dbReference>
<dbReference type="Proteomes" id="UP000664317">
    <property type="component" value="Unassembled WGS sequence"/>
</dbReference>
<comment type="caution">
    <text evidence="2">The sequence shown here is derived from an EMBL/GenBank/DDBJ whole genome shotgun (WGS) entry which is preliminary data.</text>
</comment>
<dbReference type="GO" id="GO:0008168">
    <property type="term" value="F:methyltransferase activity"/>
    <property type="evidence" value="ECO:0007669"/>
    <property type="project" value="UniProtKB-KW"/>
</dbReference>
<dbReference type="InterPro" id="IPR053202">
    <property type="entry name" value="EGF_Rcpt_Signaling_Reg"/>
</dbReference>
<proteinExistence type="predicted"/>
<feature type="domain" description="Methyltransferase FkbM" evidence="1">
    <location>
        <begin position="30"/>
        <end position="191"/>
    </location>
</feature>
<keyword evidence="2" id="KW-0808">Transferase</keyword>
<gene>
    <name evidence="2" type="ORF">J0A68_18485</name>
</gene>
<reference evidence="2 3" key="1">
    <citation type="submission" date="2021-03" db="EMBL/GenBank/DDBJ databases">
        <title>novel species isolated from a fishpond in China.</title>
        <authorList>
            <person name="Lu H."/>
            <person name="Cai Z."/>
        </authorList>
    </citation>
    <scope>NUCLEOTIDE SEQUENCE [LARGE SCALE GENOMIC DNA]</scope>
    <source>
        <strain evidence="2 3">H41</strain>
    </source>
</reference>
<evidence type="ECO:0000313" key="3">
    <source>
        <dbReference type="Proteomes" id="UP000664317"/>
    </source>
</evidence>
<accession>A0ABS3C8R4</accession>
<dbReference type="InterPro" id="IPR006342">
    <property type="entry name" value="FkbM_mtfrase"/>
</dbReference>
<dbReference type="RefSeq" id="WP_206579723.1">
    <property type="nucleotide sequence ID" value="NZ_JAFKCT010000009.1"/>
</dbReference>
<protein>
    <submittedName>
        <fullName evidence="2">FkbM family methyltransferase</fullName>
    </submittedName>
</protein>
<keyword evidence="2" id="KW-0489">Methyltransferase</keyword>
<evidence type="ECO:0000259" key="1">
    <source>
        <dbReference type="Pfam" id="PF05050"/>
    </source>
</evidence>
<dbReference type="GO" id="GO:0032259">
    <property type="term" value="P:methylation"/>
    <property type="evidence" value="ECO:0007669"/>
    <property type="project" value="UniProtKB-KW"/>
</dbReference>
<keyword evidence="3" id="KW-1185">Reference proteome</keyword>
<dbReference type="PANTHER" id="PTHR34009">
    <property type="entry name" value="PROTEIN STAR"/>
    <property type="match status" value="1"/>
</dbReference>
<dbReference type="SUPFAM" id="SSF53335">
    <property type="entry name" value="S-adenosyl-L-methionine-dependent methyltransferases"/>
    <property type="match status" value="1"/>
</dbReference>
<organism evidence="2 3">
    <name type="scientific">Algoriphagus oliviformis</name>
    <dbReference type="NCBI Taxonomy" id="2811231"/>
    <lineage>
        <taxon>Bacteria</taxon>
        <taxon>Pseudomonadati</taxon>
        <taxon>Bacteroidota</taxon>
        <taxon>Cytophagia</taxon>
        <taxon>Cytophagales</taxon>
        <taxon>Cyclobacteriaceae</taxon>
        <taxon>Algoriphagus</taxon>
    </lineage>
</organism>
<dbReference type="NCBIfam" id="TIGR01444">
    <property type="entry name" value="fkbM_fam"/>
    <property type="match status" value="1"/>
</dbReference>
<dbReference type="PANTHER" id="PTHR34009:SF2">
    <property type="entry name" value="PROTEIN STAR"/>
    <property type="match status" value="1"/>
</dbReference>
<name>A0ABS3C8R4_9BACT</name>
<sequence length="244" mass="28296">MSRLYHSQYQQDLFLDQIVFNGKRKGVFVDIGAYDGTTISNTLFFERVRDWKGICFEPNPEAFEKLIANRSCECHQVCIGKKDNEVFFTQVVGGSEMLSGVSDEYHSLHLSRIKKETLANGGCTRELKVQMRTLSGFLKGDFAQVDFVSIDTEGNELSILETLDFVGYTITAFVVENNYRNNKVREVLESKNYVWMARLTCDEVFVHRSQVSFAMLLRLGLFLFQRRMNLHGKGMRKRIRNLWR</sequence>
<dbReference type="Gene3D" id="3.40.50.150">
    <property type="entry name" value="Vaccinia Virus protein VP39"/>
    <property type="match status" value="1"/>
</dbReference>